<evidence type="ECO:0000313" key="3">
    <source>
        <dbReference type="EMBL" id="EGL39385.1"/>
    </source>
</evidence>
<evidence type="ECO:0000313" key="4">
    <source>
        <dbReference type="Proteomes" id="UP000004018"/>
    </source>
</evidence>
<sequence length="94" mass="10241">MTTRAQLETLLAEKIRPSLQAHGGNVEIISYTDGILRIRLTGRCSGCPSATLTTEEFINQIVQTAFPDVREVRLAAGVSEALLAEAKAFLRRSP</sequence>
<dbReference type="RefSeq" id="WP_007391551.1">
    <property type="nucleotide sequence ID" value="NZ_AFIJ01000038.1"/>
</dbReference>
<feature type="domain" description="NIF system FeS cluster assembly NifU C-terminal" evidence="2">
    <location>
        <begin position="8"/>
        <end position="72"/>
    </location>
</feature>
<accession>A0ABN0D0L1</accession>
<comment type="caution">
    <text evidence="3">The sequence shown here is derived from an EMBL/GenBank/DDBJ whole genome shotgun (WGS) entry which is preliminary data.</text>
</comment>
<dbReference type="Proteomes" id="UP000004018">
    <property type="component" value="Unassembled WGS sequence"/>
</dbReference>
<dbReference type="Gene3D" id="3.30.300.130">
    <property type="entry name" value="Fe-S cluster assembly (FSCA)"/>
    <property type="match status" value="1"/>
</dbReference>
<dbReference type="Pfam" id="PF01106">
    <property type="entry name" value="NifU"/>
    <property type="match status" value="1"/>
</dbReference>
<dbReference type="PANTHER" id="PTHR11178">
    <property type="entry name" value="IRON-SULFUR CLUSTER SCAFFOLD PROTEIN NFU-RELATED"/>
    <property type="match status" value="1"/>
</dbReference>
<reference evidence="3 4" key="1">
    <citation type="submission" date="2011-04" db="EMBL/GenBank/DDBJ databases">
        <authorList>
            <person name="Harkins D.M."/>
            <person name="Madupu R."/>
            <person name="Durkin A.S."/>
            <person name="Torralba M."/>
            <person name="Methe B."/>
            <person name="Sutton G.G."/>
            <person name="Nelson K.E."/>
        </authorList>
    </citation>
    <scope>NUCLEOTIDE SEQUENCE [LARGE SCALE GENOMIC DNA]</scope>
    <source>
        <strain evidence="3 4">UPII 199-6</strain>
    </source>
</reference>
<proteinExistence type="predicted"/>
<dbReference type="SUPFAM" id="SSF117916">
    <property type="entry name" value="Fe-S cluster assembly (FSCA) domain-like"/>
    <property type="match status" value="1"/>
</dbReference>
<comment type="function">
    <text evidence="1">May be involved in the formation or repair of [Fe-S] clusters present in iron-sulfur proteins.</text>
</comment>
<evidence type="ECO:0000256" key="1">
    <source>
        <dbReference type="ARBA" id="ARBA00049958"/>
    </source>
</evidence>
<dbReference type="InterPro" id="IPR001075">
    <property type="entry name" value="NIF_FeS_clus_asmbl_NifU_C"/>
</dbReference>
<gene>
    <name evidence="3" type="ORF">HMPREF1039_0936</name>
</gene>
<evidence type="ECO:0000259" key="2">
    <source>
        <dbReference type="Pfam" id="PF01106"/>
    </source>
</evidence>
<organism evidence="3 4">
    <name type="scientific">Megasphaera lornae</name>
    <dbReference type="NCBI Taxonomy" id="1000568"/>
    <lineage>
        <taxon>Bacteria</taxon>
        <taxon>Bacillati</taxon>
        <taxon>Bacillota</taxon>
        <taxon>Negativicutes</taxon>
        <taxon>Veillonellales</taxon>
        <taxon>Veillonellaceae</taxon>
        <taxon>Megasphaera</taxon>
    </lineage>
</organism>
<name>A0ABN0D0L1_9FIRM</name>
<protein>
    <submittedName>
        <fullName evidence="3">NifU-like protein</fullName>
    </submittedName>
</protein>
<keyword evidence="4" id="KW-1185">Reference proteome</keyword>
<dbReference type="EMBL" id="AFIJ01000038">
    <property type="protein sequence ID" value="EGL39385.1"/>
    <property type="molecule type" value="Genomic_DNA"/>
</dbReference>
<dbReference type="InterPro" id="IPR034904">
    <property type="entry name" value="FSCA_dom_sf"/>
</dbReference>